<feature type="region of interest" description="Disordered" evidence="1">
    <location>
        <begin position="1"/>
        <end position="36"/>
    </location>
</feature>
<dbReference type="Proteomes" id="UP001331761">
    <property type="component" value="Unassembled WGS sequence"/>
</dbReference>
<dbReference type="AlphaFoldDB" id="A0AAN8IPD4"/>
<keyword evidence="3" id="KW-1185">Reference proteome</keyword>
<evidence type="ECO:0000313" key="3">
    <source>
        <dbReference type="Proteomes" id="UP001331761"/>
    </source>
</evidence>
<dbReference type="PANTHER" id="PTHR46068:SF1">
    <property type="entry name" value="TRANSPOSASE IS30-LIKE HTH DOMAIN-CONTAINING PROTEIN"/>
    <property type="match status" value="1"/>
</dbReference>
<reference evidence="2 3" key="1">
    <citation type="submission" date="2019-10" db="EMBL/GenBank/DDBJ databases">
        <title>Assembly and Annotation for the nematode Trichostrongylus colubriformis.</title>
        <authorList>
            <person name="Martin J."/>
        </authorList>
    </citation>
    <scope>NUCLEOTIDE SEQUENCE [LARGE SCALE GENOMIC DNA]</scope>
    <source>
        <strain evidence="2">G859</strain>
        <tissue evidence="2">Whole worm</tissue>
    </source>
</reference>
<evidence type="ECO:0000256" key="1">
    <source>
        <dbReference type="SAM" id="MobiDB-lite"/>
    </source>
</evidence>
<name>A0AAN8IPD4_TRICO</name>
<organism evidence="2 3">
    <name type="scientific">Trichostrongylus colubriformis</name>
    <name type="common">Black scour worm</name>
    <dbReference type="NCBI Taxonomy" id="6319"/>
    <lineage>
        <taxon>Eukaryota</taxon>
        <taxon>Metazoa</taxon>
        <taxon>Ecdysozoa</taxon>
        <taxon>Nematoda</taxon>
        <taxon>Chromadorea</taxon>
        <taxon>Rhabditida</taxon>
        <taxon>Rhabditina</taxon>
        <taxon>Rhabditomorpha</taxon>
        <taxon>Strongyloidea</taxon>
        <taxon>Trichostrongylidae</taxon>
        <taxon>Trichostrongylus</taxon>
    </lineage>
</organism>
<dbReference type="EMBL" id="WIXE01009485">
    <property type="protein sequence ID" value="KAK5978393.1"/>
    <property type="molecule type" value="Genomic_DNA"/>
</dbReference>
<proteinExistence type="predicted"/>
<feature type="compositionally biased region" description="Polar residues" evidence="1">
    <location>
        <begin position="1"/>
        <end position="11"/>
    </location>
</feature>
<comment type="caution">
    <text evidence="2">The sequence shown here is derived from an EMBL/GenBank/DDBJ whole genome shotgun (WGS) entry which is preliminary data.</text>
</comment>
<gene>
    <name evidence="2" type="ORF">GCK32_004145</name>
</gene>
<evidence type="ECO:0008006" key="4">
    <source>
        <dbReference type="Google" id="ProtNLM"/>
    </source>
</evidence>
<protein>
    <recommendedName>
        <fullName evidence="4">Transposase Tc1-like domain-containing protein</fullName>
    </recommendedName>
</protein>
<evidence type="ECO:0000313" key="2">
    <source>
        <dbReference type="EMBL" id="KAK5978393.1"/>
    </source>
</evidence>
<accession>A0AAN8IPD4</accession>
<dbReference type="PANTHER" id="PTHR46068">
    <property type="entry name" value="PROTEIN CBG27172"/>
    <property type="match status" value="1"/>
</dbReference>
<sequence length="104" mass="11656">MSNKGTANTLSVPPETIRPAAQLFETTGGTVDRPRSGRLTTVKTKANVEMICEKIRRNKIGSMGRTAEDMGISEKTVRRIVLNKLRMKNYKIYKTTGSKKKIKK</sequence>